<sequence length="107" mass="12116">MCMEKWQVALQASDTAKKKLLLSVCCFQGGPRRNHLQLIIFLILTNDNGISGERDERCFYSCSLRKMQDFWFIGPSGPSWPVTGAVLSCCWSLGDIPCPRRCADQRN</sequence>
<organism evidence="1">
    <name type="scientific">Brachypodium distachyon</name>
    <name type="common">Purple false brome</name>
    <name type="synonym">Trachynia distachya</name>
    <dbReference type="NCBI Taxonomy" id="15368"/>
    <lineage>
        <taxon>Eukaryota</taxon>
        <taxon>Viridiplantae</taxon>
        <taxon>Streptophyta</taxon>
        <taxon>Embryophyta</taxon>
        <taxon>Tracheophyta</taxon>
        <taxon>Spermatophyta</taxon>
        <taxon>Magnoliopsida</taxon>
        <taxon>Liliopsida</taxon>
        <taxon>Poales</taxon>
        <taxon>Poaceae</taxon>
        <taxon>BOP clade</taxon>
        <taxon>Pooideae</taxon>
        <taxon>Stipodae</taxon>
        <taxon>Brachypodieae</taxon>
        <taxon>Brachypodium</taxon>
    </lineage>
</organism>
<dbReference type="EnsemblPlants" id="PNT71540">
    <property type="protein sequence ID" value="PNT71540"/>
    <property type="gene ID" value="BRADI_2g30824v3"/>
</dbReference>
<keyword evidence="3" id="KW-1185">Reference proteome</keyword>
<evidence type="ECO:0000313" key="3">
    <source>
        <dbReference type="Proteomes" id="UP000008810"/>
    </source>
</evidence>
<dbReference type="InParanoid" id="A0A2K2DB86"/>
<evidence type="ECO:0000313" key="1">
    <source>
        <dbReference type="EMBL" id="PNT71540.1"/>
    </source>
</evidence>
<gene>
    <name evidence="1" type="ORF">BRADI_2g30824v3</name>
</gene>
<name>A0A2K2DB86_BRADI</name>
<proteinExistence type="predicted"/>
<reference evidence="2" key="3">
    <citation type="submission" date="2018-08" db="UniProtKB">
        <authorList>
            <consortium name="EnsemblPlants"/>
        </authorList>
    </citation>
    <scope>IDENTIFICATION</scope>
    <source>
        <strain evidence="2">cv. Bd21</strain>
    </source>
</reference>
<accession>A0A2K2DB86</accession>
<protein>
    <submittedName>
        <fullName evidence="1 2">Uncharacterized protein</fullName>
    </submittedName>
</protein>
<reference evidence="1 2" key="1">
    <citation type="journal article" date="2010" name="Nature">
        <title>Genome sequencing and analysis of the model grass Brachypodium distachyon.</title>
        <authorList>
            <consortium name="International Brachypodium Initiative"/>
        </authorList>
    </citation>
    <scope>NUCLEOTIDE SEQUENCE [LARGE SCALE GENOMIC DNA]</scope>
    <source>
        <strain evidence="1 2">Bd21</strain>
    </source>
</reference>
<dbReference type="Gramene" id="PNT71540">
    <property type="protein sequence ID" value="PNT71540"/>
    <property type="gene ID" value="BRADI_2g30824v3"/>
</dbReference>
<dbReference type="EMBL" id="CM000881">
    <property type="protein sequence ID" value="PNT71540.1"/>
    <property type="molecule type" value="Genomic_DNA"/>
</dbReference>
<evidence type="ECO:0000313" key="2">
    <source>
        <dbReference type="EnsemblPlants" id="PNT71540"/>
    </source>
</evidence>
<reference evidence="1" key="2">
    <citation type="submission" date="2017-06" db="EMBL/GenBank/DDBJ databases">
        <title>WGS assembly of Brachypodium distachyon.</title>
        <authorList>
            <consortium name="The International Brachypodium Initiative"/>
            <person name="Lucas S."/>
            <person name="Harmon-Smith M."/>
            <person name="Lail K."/>
            <person name="Tice H."/>
            <person name="Grimwood J."/>
            <person name="Bruce D."/>
            <person name="Barry K."/>
            <person name="Shu S."/>
            <person name="Lindquist E."/>
            <person name="Wang M."/>
            <person name="Pitluck S."/>
            <person name="Vogel J.P."/>
            <person name="Garvin D.F."/>
            <person name="Mockler T.C."/>
            <person name="Schmutz J."/>
            <person name="Rokhsar D."/>
            <person name="Bevan M.W."/>
        </authorList>
    </citation>
    <scope>NUCLEOTIDE SEQUENCE</scope>
    <source>
        <strain evidence="1">Bd21</strain>
    </source>
</reference>
<dbReference type="Proteomes" id="UP000008810">
    <property type="component" value="Chromosome 2"/>
</dbReference>
<dbReference type="AlphaFoldDB" id="A0A2K2DB86"/>